<dbReference type="Proteomes" id="UP000839598">
    <property type="component" value="Unassembled WGS sequence"/>
</dbReference>
<evidence type="ECO:0000313" key="2">
    <source>
        <dbReference type="EMBL" id="ECI4012612.1"/>
    </source>
</evidence>
<gene>
    <name evidence="2" type="ORF">DN310_25785</name>
    <name evidence="1" type="ORF">DPA05_08870</name>
</gene>
<dbReference type="EMBL" id="AAIIOQ010000007">
    <property type="protein sequence ID" value="ECE6359817.1"/>
    <property type="molecule type" value="Genomic_DNA"/>
</dbReference>
<accession>A0A5Y3N357</accession>
<comment type="caution">
    <text evidence="2">The sequence shown here is derived from an EMBL/GenBank/DDBJ whole genome shotgun (WGS) entry which is preliminary data.</text>
</comment>
<name>A0A5Y3N357_SALER</name>
<organism evidence="2">
    <name type="scientific">Salmonella enterica subsp. salamae</name>
    <dbReference type="NCBI Taxonomy" id="59202"/>
    <lineage>
        <taxon>Bacteria</taxon>
        <taxon>Pseudomonadati</taxon>
        <taxon>Pseudomonadota</taxon>
        <taxon>Gammaproteobacteria</taxon>
        <taxon>Enterobacterales</taxon>
        <taxon>Enterobacteriaceae</taxon>
        <taxon>Salmonella</taxon>
    </lineage>
</organism>
<dbReference type="Gene3D" id="3.30.160.390">
    <property type="entry name" value="Integrase, DNA-binding domain"/>
    <property type="match status" value="1"/>
</dbReference>
<sequence length="81" mass="9049">MAIITSPLSATEVHKAKPAAKPYYLFDGRGLCLQIKPNPPRVSALTGKEFFQSGIFPRYPFSIAPEIIQLFPEKTFINSHN</sequence>
<proteinExistence type="predicted"/>
<protein>
    <submittedName>
        <fullName evidence="2">Uncharacterized protein</fullName>
    </submittedName>
</protein>
<dbReference type="EMBL" id="AAIVAV010000057">
    <property type="protein sequence ID" value="ECI4012612.1"/>
    <property type="molecule type" value="Genomic_DNA"/>
</dbReference>
<dbReference type="AlphaFoldDB" id="A0A5Y3N357"/>
<reference evidence="2" key="1">
    <citation type="submission" date="2018-06" db="EMBL/GenBank/DDBJ databases">
        <authorList>
            <person name="Ashton P.M."/>
            <person name="Dallman T."/>
            <person name="Nair S."/>
            <person name="De Pinna E."/>
            <person name="Peters T."/>
            <person name="Grant K."/>
        </authorList>
    </citation>
    <scope>NUCLEOTIDE SEQUENCE [LARGE SCALE GENOMIC DNA]</scope>
    <source>
        <strain evidence="2">275803</strain>
        <strain evidence="1">319688</strain>
    </source>
</reference>
<evidence type="ECO:0000313" key="1">
    <source>
        <dbReference type="EMBL" id="ECE6359817.1"/>
    </source>
</evidence>
<dbReference type="InterPro" id="IPR038488">
    <property type="entry name" value="Integrase_DNA-bd_sf"/>
</dbReference>
<dbReference type="Proteomes" id="UP000839852">
    <property type="component" value="Unassembled WGS sequence"/>
</dbReference>